<accession>A0A415E6V1</accession>
<organism evidence="5 6">
    <name type="scientific">Emergencia timonensis</name>
    <dbReference type="NCBI Taxonomy" id="1776384"/>
    <lineage>
        <taxon>Bacteria</taxon>
        <taxon>Bacillati</taxon>
        <taxon>Bacillota</taxon>
        <taxon>Clostridia</taxon>
        <taxon>Peptostreptococcales</taxon>
        <taxon>Anaerovoracaceae</taxon>
        <taxon>Emergencia</taxon>
    </lineage>
</organism>
<evidence type="ECO:0000256" key="3">
    <source>
        <dbReference type="PROSITE-ProRule" id="PRU10038"/>
    </source>
</evidence>
<dbReference type="EMBL" id="QRMS01000001">
    <property type="protein sequence ID" value="RHJ89438.1"/>
    <property type="molecule type" value="Genomic_DNA"/>
</dbReference>
<dbReference type="RefSeq" id="WP_118333563.1">
    <property type="nucleotide sequence ID" value="NZ_AP025567.1"/>
</dbReference>
<evidence type="ECO:0000259" key="4">
    <source>
        <dbReference type="Pfam" id="PF07859"/>
    </source>
</evidence>
<dbReference type="PANTHER" id="PTHR48081">
    <property type="entry name" value="AB HYDROLASE SUPERFAMILY PROTEIN C4A8.06C"/>
    <property type="match status" value="1"/>
</dbReference>
<dbReference type="Gene3D" id="3.40.50.1820">
    <property type="entry name" value="alpha/beta hydrolase"/>
    <property type="match status" value="1"/>
</dbReference>
<dbReference type="OrthoDB" id="24847at2"/>
<feature type="active site" evidence="3">
    <location>
        <position position="82"/>
    </location>
</feature>
<name>A0A415E6V1_9FIRM</name>
<dbReference type="InterPro" id="IPR013094">
    <property type="entry name" value="AB_hydrolase_3"/>
</dbReference>
<keyword evidence="6" id="KW-1185">Reference proteome</keyword>
<dbReference type="GO" id="GO:0016787">
    <property type="term" value="F:hydrolase activity"/>
    <property type="evidence" value="ECO:0007669"/>
    <property type="project" value="UniProtKB-KW"/>
</dbReference>
<dbReference type="Pfam" id="PF07859">
    <property type="entry name" value="Abhydrolase_3"/>
    <property type="match status" value="1"/>
</dbReference>
<dbReference type="PROSITE" id="PS01174">
    <property type="entry name" value="LIPASE_GDXG_SER"/>
    <property type="match status" value="1"/>
</dbReference>
<proteinExistence type="inferred from homology"/>
<evidence type="ECO:0000256" key="1">
    <source>
        <dbReference type="ARBA" id="ARBA00010515"/>
    </source>
</evidence>
<keyword evidence="2 5" id="KW-0378">Hydrolase</keyword>
<protein>
    <submittedName>
        <fullName evidence="5">Alpha/beta hydrolase</fullName>
    </submittedName>
</protein>
<dbReference type="InterPro" id="IPR033140">
    <property type="entry name" value="Lipase_GDXG_put_SER_AS"/>
</dbReference>
<feature type="domain" description="Alpha/beta hydrolase fold-3" evidence="4">
    <location>
        <begin position="4"/>
        <end position="209"/>
    </location>
</feature>
<dbReference type="InterPro" id="IPR050300">
    <property type="entry name" value="GDXG_lipolytic_enzyme"/>
</dbReference>
<dbReference type="AlphaFoldDB" id="A0A415E6V1"/>
<evidence type="ECO:0000313" key="5">
    <source>
        <dbReference type="EMBL" id="RHJ89438.1"/>
    </source>
</evidence>
<gene>
    <name evidence="5" type="ORF">DW099_02355</name>
</gene>
<comment type="similarity">
    <text evidence="1">Belongs to the 'GDXG' lipolytic enzyme family.</text>
</comment>
<reference evidence="5 6" key="1">
    <citation type="submission" date="2018-08" db="EMBL/GenBank/DDBJ databases">
        <title>A genome reference for cultivated species of the human gut microbiota.</title>
        <authorList>
            <person name="Zou Y."/>
            <person name="Xue W."/>
            <person name="Luo G."/>
        </authorList>
    </citation>
    <scope>NUCLEOTIDE SEQUENCE [LARGE SCALE GENOMIC DNA]</scope>
    <source>
        <strain evidence="5 6">AM07-24</strain>
    </source>
</reference>
<sequence>MPCLIYVHRGAFSYRASAYHKKLACIYAMEANCRVCFPDYHLTPKYPYPAAYEDVLALYRWIMENADELGIDTEKMGVAGDSAGASIAALICNNYNSEELKQPCLQMLVYPLTDIEMQTDSMKKFFDTPLWNARNNRRMWSYYCRDLKVEDANSASPMHNDLPQIIPNTYIETAEYDCLRDEGILYGKRLSRSEAKVEINQTRGTIHGYDSALNTQIAMSNIQKRILFLKKGFDAG</sequence>
<comment type="caution">
    <text evidence="5">The sequence shown here is derived from an EMBL/GenBank/DDBJ whole genome shotgun (WGS) entry which is preliminary data.</text>
</comment>
<evidence type="ECO:0000256" key="2">
    <source>
        <dbReference type="ARBA" id="ARBA00022801"/>
    </source>
</evidence>
<dbReference type="Proteomes" id="UP000284841">
    <property type="component" value="Unassembled WGS sequence"/>
</dbReference>
<dbReference type="InterPro" id="IPR029058">
    <property type="entry name" value="AB_hydrolase_fold"/>
</dbReference>
<dbReference type="SUPFAM" id="SSF53474">
    <property type="entry name" value="alpha/beta-Hydrolases"/>
    <property type="match status" value="1"/>
</dbReference>
<dbReference type="PANTHER" id="PTHR48081:SF8">
    <property type="entry name" value="ALPHA_BETA HYDROLASE FOLD-3 DOMAIN-CONTAINING PROTEIN-RELATED"/>
    <property type="match status" value="1"/>
</dbReference>
<evidence type="ECO:0000313" key="6">
    <source>
        <dbReference type="Proteomes" id="UP000284841"/>
    </source>
</evidence>
<dbReference type="STRING" id="1776384.GCA_900086585_02782"/>